<feature type="region of interest" description="Disordered" evidence="1">
    <location>
        <begin position="243"/>
        <end position="267"/>
    </location>
</feature>
<feature type="region of interest" description="Disordered" evidence="1">
    <location>
        <begin position="446"/>
        <end position="465"/>
    </location>
</feature>
<feature type="compositionally biased region" description="Basic and acidic residues" evidence="1">
    <location>
        <begin position="1099"/>
        <end position="1122"/>
    </location>
</feature>
<feature type="compositionally biased region" description="Polar residues" evidence="1">
    <location>
        <begin position="340"/>
        <end position="350"/>
    </location>
</feature>
<dbReference type="EnsemblMetazoa" id="RPRC009121-RA">
    <property type="protein sequence ID" value="RPRC009121-PA"/>
    <property type="gene ID" value="RPRC009121"/>
</dbReference>
<feature type="region of interest" description="Disordered" evidence="1">
    <location>
        <begin position="736"/>
        <end position="764"/>
    </location>
</feature>
<feature type="compositionally biased region" description="Polar residues" evidence="1">
    <location>
        <begin position="539"/>
        <end position="552"/>
    </location>
</feature>
<proteinExistence type="predicted"/>
<sequence length="1271" mass="143757">MALINIAEESDVEIIPSSCPLSEKTEQELTFPLHHRRNLIDLNVQSPSVSVAENYCYVNSLPRNRRRLKKKPFGFVSELSQKLSPSQEHEFWSPSKLNGDISSKYNKFFNKEKISKANTSDSFVYNINKSCSPSNVTNSSLPCLSLSPYNEKRSSEVVKRQIFTVTNAANSVSGVEKTPENLLDNANKLNSIHSPNLIHSNSSFQNSNVIEESELILSADFFAGNQLTVPITEGLHPLKRKISESQEEGDNNNKKEAVVSNEDAMSSTKITEGELPGVYCNEIGGLIQRQTNGTIDDFASGAVGDRSLGESHSSPEKVCGSESSSNKKGTKKMKVGISTEGHSNTKNVIGSDSPRKLRDKKLAVETSNGGHESPKKKQRTKKLEQEALTDGNSENTLYVSPTKNKRTKKLEVLIIDDDFTPEKVSGCDSSLKKLQSEILLNETSIDGHSTPKRITGHESPKKKRGVPLDNVVLTDGHSNPELITGYESSTEIQQTRKLKVGISTVGHSSSENAIERESSPPTLRYQKFVDDTLKDGHSSPKNITSHKSSTINEISEKLENTTSTKLLSSPEKVTECDISPKKLQKKTWLDETLSDGGRLSPAKVSRYDSSLEKYRNKKSVDEALSNSSLEQGTGSSESRTKGLQTKKLKDRKSIDDHISKVKVTGCFSTPKKVGNEKLLEELSSDGSKNLKNRISKNLFSPEKVDEFVSPSKKQRKKSVSTEDLFNQQISTGIDNCSKVEKYKNSKPPENEGNTGTKDEGSKDDEVGAKINSECELPDSDANKVNTCNGTIRKEYKKRLKNKRSIDRQFNKEIINDSECSTNKKRCSDLEDSDCHDKPPESDRIKKERRRNNSKTSMSTSSDALSKNIESETSVFRFNLQLDDIPLTDKEIRVLHKKLIKTYVLPEELCAKLQKLQIKIAWKLSPFHEDYTFLHNGEFSYADKCSLSNTNLMEGPFEIEENEAIVNQWKTFCKLYGFNSSKDFRGFLPRSYDLKRPSPLPKRQKLKFVQFLAKDLPDRLLHTVYARFIAMFKHYCKGRFKSEEDELLLIFMKYSNNRRIYSILSSILHRSRFTIYRRMKRLSEFYGEDLDGISLGEKSSNTKDDKSNCGENESRGSKCSSRTHEVTETLRKTISHLAGSEDVQKWDSFSANNSCWYRVGKKCKITPVEAKLQYLCSLRVKSLLHTIPRTSSLPMRIIQKLKEHHWKKWKDISWNLISDELSHLGSVFLYLTFRRYVKKNVPSEFWGKYSDCLDYIEQNNLDVDSKDLSEHR</sequence>
<feature type="region of interest" description="Disordered" evidence="1">
    <location>
        <begin position="1096"/>
        <end position="1122"/>
    </location>
</feature>
<feature type="region of interest" description="Disordered" evidence="1">
    <location>
        <begin position="298"/>
        <end position="399"/>
    </location>
</feature>
<dbReference type="EMBL" id="ACPB03008521">
    <property type="status" value="NOT_ANNOTATED_CDS"/>
    <property type="molecule type" value="Genomic_DNA"/>
</dbReference>
<dbReference type="VEuPathDB" id="VectorBase:RPRC009121"/>
<reference evidence="2" key="1">
    <citation type="submission" date="2015-05" db="UniProtKB">
        <authorList>
            <consortium name="EnsemblMetazoa"/>
        </authorList>
    </citation>
    <scope>IDENTIFICATION</scope>
</reference>
<name>T1HYK1_RHOPR</name>
<organism evidence="2 3">
    <name type="scientific">Rhodnius prolixus</name>
    <name type="common">Triatomid bug</name>
    <dbReference type="NCBI Taxonomy" id="13249"/>
    <lineage>
        <taxon>Eukaryota</taxon>
        <taxon>Metazoa</taxon>
        <taxon>Ecdysozoa</taxon>
        <taxon>Arthropoda</taxon>
        <taxon>Hexapoda</taxon>
        <taxon>Insecta</taxon>
        <taxon>Pterygota</taxon>
        <taxon>Neoptera</taxon>
        <taxon>Paraneoptera</taxon>
        <taxon>Hemiptera</taxon>
        <taxon>Heteroptera</taxon>
        <taxon>Panheteroptera</taxon>
        <taxon>Cimicomorpha</taxon>
        <taxon>Reduviidae</taxon>
        <taxon>Triatominae</taxon>
        <taxon>Rhodnius</taxon>
    </lineage>
</organism>
<dbReference type="STRING" id="13249.T1HYK1"/>
<evidence type="ECO:0000256" key="1">
    <source>
        <dbReference type="SAM" id="MobiDB-lite"/>
    </source>
</evidence>
<feature type="compositionally biased region" description="Basic and acidic residues" evidence="1">
    <location>
        <begin position="353"/>
        <end position="363"/>
    </location>
</feature>
<feature type="compositionally biased region" description="Basic and acidic residues" evidence="1">
    <location>
        <begin position="607"/>
        <end position="621"/>
    </location>
</feature>
<dbReference type="Proteomes" id="UP000015103">
    <property type="component" value="Unassembled WGS sequence"/>
</dbReference>
<keyword evidence="3" id="KW-1185">Reference proteome</keyword>
<feature type="compositionally biased region" description="Polar residues" evidence="1">
    <location>
        <begin position="624"/>
        <end position="643"/>
    </location>
</feature>
<protein>
    <submittedName>
        <fullName evidence="2">Uncharacterized protein</fullName>
    </submittedName>
</protein>
<feature type="region of interest" description="Disordered" evidence="1">
    <location>
        <begin position="705"/>
        <end position="724"/>
    </location>
</feature>
<evidence type="ECO:0000313" key="2">
    <source>
        <dbReference type="EnsemblMetazoa" id="RPRC009121-PA"/>
    </source>
</evidence>
<feature type="region of interest" description="Disordered" evidence="1">
    <location>
        <begin position="607"/>
        <end position="651"/>
    </location>
</feature>
<feature type="region of interest" description="Disordered" evidence="1">
    <location>
        <begin position="822"/>
        <end position="865"/>
    </location>
</feature>
<feature type="compositionally biased region" description="Polar residues" evidence="1">
    <location>
        <begin position="853"/>
        <end position="864"/>
    </location>
</feature>
<feature type="compositionally biased region" description="Basic and acidic residues" evidence="1">
    <location>
        <begin position="825"/>
        <end position="845"/>
    </location>
</feature>
<feature type="region of interest" description="Disordered" evidence="1">
    <location>
        <begin position="532"/>
        <end position="552"/>
    </location>
</feature>
<feature type="compositionally biased region" description="Polar residues" evidence="1">
    <location>
        <begin position="390"/>
        <end position="399"/>
    </location>
</feature>
<feature type="compositionally biased region" description="Basic and acidic residues" evidence="1">
    <location>
        <begin position="737"/>
        <end position="749"/>
    </location>
</feature>
<evidence type="ECO:0000313" key="3">
    <source>
        <dbReference type="Proteomes" id="UP000015103"/>
    </source>
</evidence>
<dbReference type="AlphaFoldDB" id="T1HYK1"/>
<dbReference type="InParanoid" id="T1HYK1"/>
<dbReference type="eggNOG" id="ENOG502S9PH">
    <property type="taxonomic scope" value="Eukaryota"/>
</dbReference>
<accession>T1HYK1</accession>
<dbReference type="HOGENOM" id="CLU_263951_0_0_1"/>